<dbReference type="PROSITE" id="PS50878">
    <property type="entry name" value="RT_POL"/>
    <property type="match status" value="1"/>
</dbReference>
<dbReference type="InterPro" id="IPR043502">
    <property type="entry name" value="DNA/RNA_pol_sf"/>
</dbReference>
<dbReference type="InterPro" id="IPR000477">
    <property type="entry name" value="RT_dom"/>
</dbReference>
<name>A0AAN5LED9_KLEOX</name>
<protein>
    <recommendedName>
        <fullName evidence="1">Reverse transcriptase domain-containing protein</fullName>
    </recommendedName>
</protein>
<gene>
    <name evidence="2" type="ORF">I8Y21_006320</name>
</gene>
<dbReference type="EMBL" id="DACSEO010000213">
    <property type="protein sequence ID" value="HAT1685450.1"/>
    <property type="molecule type" value="Genomic_DNA"/>
</dbReference>
<proteinExistence type="predicted"/>
<dbReference type="Pfam" id="PF00078">
    <property type="entry name" value="RVT_1"/>
    <property type="match status" value="1"/>
</dbReference>
<organism evidence="2 3">
    <name type="scientific">Klebsiella oxytoca</name>
    <dbReference type="NCBI Taxonomy" id="571"/>
    <lineage>
        <taxon>Bacteria</taxon>
        <taxon>Pseudomonadati</taxon>
        <taxon>Pseudomonadota</taxon>
        <taxon>Gammaproteobacteria</taxon>
        <taxon>Enterobacterales</taxon>
        <taxon>Enterobacteriaceae</taxon>
        <taxon>Klebsiella/Raoultella group</taxon>
        <taxon>Klebsiella</taxon>
    </lineage>
</organism>
<evidence type="ECO:0000313" key="2">
    <source>
        <dbReference type="EMBL" id="HAT1685450.1"/>
    </source>
</evidence>
<dbReference type="SUPFAM" id="SSF56672">
    <property type="entry name" value="DNA/RNA polymerases"/>
    <property type="match status" value="1"/>
</dbReference>
<sequence>MHNPALGIEQRLGTRIVNYADDLVICCKGCNARHAMAAIRCLMSKLKLTVNEGKTRLCRHPEEQFDFLGYTFGRQYTTREKRPYIGMRPSKKSRKKVITWGTHLNAAIEPAQQTRVIRSGVEVLSEVMTVWGDRH</sequence>
<reference evidence="2" key="2">
    <citation type="submission" date="2020-11" db="EMBL/GenBank/DDBJ databases">
        <authorList>
            <consortium name="NCBI Pathogen Detection Project"/>
        </authorList>
    </citation>
    <scope>NUCLEOTIDE SEQUENCE</scope>
    <source>
        <strain evidence="2">R404</strain>
    </source>
</reference>
<accession>A0AAN5LED9</accession>
<dbReference type="Proteomes" id="UP000856143">
    <property type="component" value="Unassembled WGS sequence"/>
</dbReference>
<evidence type="ECO:0000259" key="1">
    <source>
        <dbReference type="PROSITE" id="PS50878"/>
    </source>
</evidence>
<dbReference type="AlphaFoldDB" id="A0AAN5LED9"/>
<comment type="caution">
    <text evidence="2">The sequence shown here is derived from an EMBL/GenBank/DDBJ whole genome shotgun (WGS) entry which is preliminary data.</text>
</comment>
<evidence type="ECO:0000313" key="3">
    <source>
        <dbReference type="Proteomes" id="UP000856143"/>
    </source>
</evidence>
<feature type="domain" description="Reverse transcriptase" evidence="1">
    <location>
        <begin position="1"/>
        <end position="72"/>
    </location>
</feature>
<reference evidence="2" key="1">
    <citation type="journal article" date="2018" name="Genome Biol.">
        <title>SKESA: strategic k-mer extension for scrupulous assemblies.</title>
        <authorList>
            <person name="Souvorov A."/>
            <person name="Agarwala R."/>
            <person name="Lipman D.J."/>
        </authorList>
    </citation>
    <scope>NUCLEOTIDE SEQUENCE</scope>
    <source>
        <strain evidence="2">R404</strain>
    </source>
</reference>